<reference evidence="6 7" key="1">
    <citation type="submission" date="2017-11" db="EMBL/GenBank/DDBJ databases">
        <title>Genome-resolved metagenomics identifies genetic mobility, metabolic interactions, and unexpected diversity in perchlorate-reducing communities.</title>
        <authorList>
            <person name="Barnum T.P."/>
            <person name="Figueroa I.A."/>
            <person name="Carlstrom C.I."/>
            <person name="Lucas L.N."/>
            <person name="Engelbrektson A.L."/>
            <person name="Coates J.D."/>
        </authorList>
    </citation>
    <scope>NUCLEOTIDE SEQUENCE [LARGE SCALE GENOMIC DNA]</scope>
    <source>
        <strain evidence="6">BM706</strain>
    </source>
</reference>
<dbReference type="EMBL" id="PKTG01000064">
    <property type="protein sequence ID" value="PLX18364.1"/>
    <property type="molecule type" value="Genomic_DNA"/>
</dbReference>
<keyword evidence="4 5" id="KW-0472">Membrane</keyword>
<accession>A0A2N5ZIA2</accession>
<evidence type="ECO:0000256" key="5">
    <source>
        <dbReference type="SAM" id="Phobius"/>
    </source>
</evidence>
<comment type="caution">
    <text evidence="6">The sequence shown here is derived from an EMBL/GenBank/DDBJ whole genome shotgun (WGS) entry which is preliminary data.</text>
</comment>
<organism evidence="6 7">
    <name type="scientific">Muiribacterium halophilum</name>
    <dbReference type="NCBI Taxonomy" id="2053465"/>
    <lineage>
        <taxon>Bacteria</taxon>
        <taxon>Candidatus Muiribacteriota</taxon>
        <taxon>Candidatus Muiribacteriia</taxon>
        <taxon>Candidatus Muiribacteriales</taxon>
        <taxon>Candidatus Muiribacteriaceae</taxon>
        <taxon>Candidatus Muiribacterium</taxon>
    </lineage>
</organism>
<feature type="transmembrane region" description="Helical" evidence="5">
    <location>
        <begin position="28"/>
        <end position="47"/>
    </location>
</feature>
<name>A0A2N5ZIA2_MUIH1</name>
<evidence type="ECO:0000256" key="1">
    <source>
        <dbReference type="ARBA" id="ARBA00004141"/>
    </source>
</evidence>
<proteinExistence type="predicted"/>
<dbReference type="Proteomes" id="UP000234857">
    <property type="component" value="Unassembled WGS sequence"/>
</dbReference>
<evidence type="ECO:0000313" key="7">
    <source>
        <dbReference type="Proteomes" id="UP000234857"/>
    </source>
</evidence>
<feature type="transmembrane region" description="Helical" evidence="5">
    <location>
        <begin position="94"/>
        <end position="115"/>
    </location>
</feature>
<dbReference type="InterPro" id="IPR003825">
    <property type="entry name" value="Colicin-V_CvpA"/>
</dbReference>
<evidence type="ECO:0000256" key="2">
    <source>
        <dbReference type="ARBA" id="ARBA00022692"/>
    </source>
</evidence>
<protein>
    <recommendedName>
        <fullName evidence="8">CvpA family protein</fullName>
    </recommendedName>
</protein>
<keyword evidence="3 5" id="KW-1133">Transmembrane helix</keyword>
<evidence type="ECO:0000256" key="4">
    <source>
        <dbReference type="ARBA" id="ARBA00023136"/>
    </source>
</evidence>
<gene>
    <name evidence="6" type="ORF">C0601_04925</name>
</gene>
<comment type="subcellular location">
    <subcellularLocation>
        <location evidence="1">Membrane</location>
        <topology evidence="1">Multi-pass membrane protein</topology>
    </subcellularLocation>
</comment>
<feature type="transmembrane region" description="Helical" evidence="5">
    <location>
        <begin position="53"/>
        <end position="74"/>
    </location>
</feature>
<dbReference type="AlphaFoldDB" id="A0A2N5ZIA2"/>
<dbReference type="GO" id="GO:0009403">
    <property type="term" value="P:toxin biosynthetic process"/>
    <property type="evidence" value="ECO:0007669"/>
    <property type="project" value="InterPro"/>
</dbReference>
<keyword evidence="2 5" id="KW-0812">Transmembrane</keyword>
<dbReference type="Pfam" id="PF02674">
    <property type="entry name" value="Colicin_V"/>
    <property type="match status" value="1"/>
</dbReference>
<evidence type="ECO:0000313" key="6">
    <source>
        <dbReference type="EMBL" id="PLX18364.1"/>
    </source>
</evidence>
<sequence>MNKIDILLLVFISIFPIAGFIRGFFNEILSIIAFILIYIAGIFIFSLSHLMSFTTLVVALVLSSIVINAIFFVIKKLFNKKSILSFKSRMAGTFLGVIKSSLIILLISLITTSLARFNSSIIIDSKILNGFRKATPFIPHELLSEKLNNYIINQNTDGDNIISETSDESSPKKKIVSIEQLSTEIKDNDAFMEVINNQELRKELSVLGKDELLKDPSKIIRLLKNPKLRKLVNDPENLKILKRIDYQKLKEEMEKNK</sequence>
<feature type="transmembrane region" description="Helical" evidence="5">
    <location>
        <begin position="6"/>
        <end position="21"/>
    </location>
</feature>
<evidence type="ECO:0008006" key="8">
    <source>
        <dbReference type="Google" id="ProtNLM"/>
    </source>
</evidence>
<dbReference type="GO" id="GO:0016020">
    <property type="term" value="C:membrane"/>
    <property type="evidence" value="ECO:0007669"/>
    <property type="project" value="UniProtKB-SubCell"/>
</dbReference>
<evidence type="ECO:0000256" key="3">
    <source>
        <dbReference type="ARBA" id="ARBA00022989"/>
    </source>
</evidence>